<protein>
    <submittedName>
        <fullName evidence="2">Putative secreted peptide</fullName>
    </submittedName>
</protein>
<keyword evidence="1" id="KW-0732">Signal</keyword>
<evidence type="ECO:0000256" key="1">
    <source>
        <dbReference type="SAM" id="SignalP"/>
    </source>
</evidence>
<reference evidence="2" key="1">
    <citation type="submission" date="2018-01" db="EMBL/GenBank/DDBJ databases">
        <title>An insight into the sialome of Amazonian anophelines.</title>
        <authorList>
            <person name="Ribeiro J.M."/>
            <person name="Scarpassa V."/>
            <person name="Calvo E."/>
        </authorList>
    </citation>
    <scope>NUCLEOTIDE SEQUENCE</scope>
    <source>
        <tissue evidence="2">Salivary glands</tissue>
    </source>
</reference>
<name>A0A2M3ZNB3_9DIPT</name>
<sequence length="136" mass="15339">MAPFSLAFVCCCWPLISFFLLSLTLSHTRALLSSLVHPSCSIAPTHFCCFRSRMTTTTTTTTRRSRLTSHHAPHTFFLYRTTPHEDRVSTRVCLLTASTSTSHSRRRRQNGCVHALPTPCTHCALHDTFSLSVRET</sequence>
<proteinExistence type="predicted"/>
<feature type="chain" id="PRO_5014811456" evidence="1">
    <location>
        <begin position="31"/>
        <end position="136"/>
    </location>
</feature>
<organism evidence="2">
    <name type="scientific">Anopheles braziliensis</name>
    <dbReference type="NCBI Taxonomy" id="58242"/>
    <lineage>
        <taxon>Eukaryota</taxon>
        <taxon>Metazoa</taxon>
        <taxon>Ecdysozoa</taxon>
        <taxon>Arthropoda</taxon>
        <taxon>Hexapoda</taxon>
        <taxon>Insecta</taxon>
        <taxon>Pterygota</taxon>
        <taxon>Neoptera</taxon>
        <taxon>Endopterygota</taxon>
        <taxon>Diptera</taxon>
        <taxon>Nematocera</taxon>
        <taxon>Culicoidea</taxon>
        <taxon>Culicidae</taxon>
        <taxon>Anophelinae</taxon>
        <taxon>Anopheles</taxon>
    </lineage>
</organism>
<evidence type="ECO:0000313" key="2">
    <source>
        <dbReference type="EMBL" id="MBW30009.1"/>
    </source>
</evidence>
<accession>A0A2M3ZNB3</accession>
<feature type="signal peptide" evidence="1">
    <location>
        <begin position="1"/>
        <end position="30"/>
    </location>
</feature>
<dbReference type="EMBL" id="GGFM01009258">
    <property type="protein sequence ID" value="MBW30009.1"/>
    <property type="molecule type" value="Transcribed_RNA"/>
</dbReference>
<dbReference type="AlphaFoldDB" id="A0A2M3ZNB3"/>